<name>A0A326UJX1_THEHA</name>
<organism evidence="1 2">
    <name type="scientific">Thermosporothrix hazakensis</name>
    <dbReference type="NCBI Taxonomy" id="644383"/>
    <lineage>
        <taxon>Bacteria</taxon>
        <taxon>Bacillati</taxon>
        <taxon>Chloroflexota</taxon>
        <taxon>Ktedonobacteria</taxon>
        <taxon>Ktedonobacterales</taxon>
        <taxon>Thermosporotrichaceae</taxon>
        <taxon>Thermosporothrix</taxon>
    </lineage>
</organism>
<dbReference type="AlphaFoldDB" id="A0A326UJX1"/>
<dbReference type="EMBL" id="QKUF01000004">
    <property type="protein sequence ID" value="PZW32763.1"/>
    <property type="molecule type" value="Genomic_DNA"/>
</dbReference>
<protein>
    <submittedName>
        <fullName evidence="1">Uncharacterized protein</fullName>
    </submittedName>
</protein>
<sequence length="81" mass="8586">MTTQGRSILGAALEWFQDGKPCTAEQMTHHILNSIVDGAGGLTPGGIPASRITVIHSRIRSRLCCSTVQIAQITGSVIEII</sequence>
<dbReference type="Proteomes" id="UP000248806">
    <property type="component" value="Unassembled WGS sequence"/>
</dbReference>
<gene>
    <name evidence="1" type="ORF">EI42_01855</name>
</gene>
<comment type="caution">
    <text evidence="1">The sequence shown here is derived from an EMBL/GenBank/DDBJ whole genome shotgun (WGS) entry which is preliminary data.</text>
</comment>
<reference evidence="1 2" key="1">
    <citation type="submission" date="2018-06" db="EMBL/GenBank/DDBJ databases">
        <title>Genomic Encyclopedia of Archaeal and Bacterial Type Strains, Phase II (KMG-II): from individual species to whole genera.</title>
        <authorList>
            <person name="Goeker M."/>
        </authorList>
    </citation>
    <scope>NUCLEOTIDE SEQUENCE [LARGE SCALE GENOMIC DNA]</scope>
    <source>
        <strain evidence="1 2">ATCC BAA-1881</strain>
    </source>
</reference>
<accession>A0A326UJX1</accession>
<keyword evidence="2" id="KW-1185">Reference proteome</keyword>
<evidence type="ECO:0000313" key="2">
    <source>
        <dbReference type="Proteomes" id="UP000248806"/>
    </source>
</evidence>
<proteinExistence type="predicted"/>
<evidence type="ECO:0000313" key="1">
    <source>
        <dbReference type="EMBL" id="PZW32763.1"/>
    </source>
</evidence>